<keyword evidence="1" id="KW-0175">Coiled coil</keyword>
<dbReference type="OrthoDB" id="71501at2759"/>
<feature type="region of interest" description="Disordered" evidence="2">
    <location>
        <begin position="200"/>
        <end position="232"/>
    </location>
</feature>
<reference evidence="3 4" key="1">
    <citation type="submission" date="2012-05" db="EMBL/GenBank/DDBJ databases">
        <title>Recombination and specialization in a pathogen metapopulation.</title>
        <authorList>
            <person name="Gardiner A."/>
            <person name="Kemen E."/>
            <person name="Schultz-Larsen T."/>
            <person name="MacLean D."/>
            <person name="Van Oosterhout C."/>
            <person name="Jones J.D.G."/>
        </authorList>
    </citation>
    <scope>NUCLEOTIDE SEQUENCE [LARGE SCALE GENOMIC DNA]</scope>
    <source>
        <strain evidence="3 4">Ac Nc2</strain>
    </source>
</reference>
<name>A0A024GHA8_9STRA</name>
<dbReference type="AlphaFoldDB" id="A0A024GHA8"/>
<evidence type="ECO:0000256" key="2">
    <source>
        <dbReference type="SAM" id="MobiDB-lite"/>
    </source>
</evidence>
<evidence type="ECO:0000313" key="4">
    <source>
        <dbReference type="Proteomes" id="UP000053237"/>
    </source>
</evidence>
<proteinExistence type="predicted"/>
<accession>A0A024GHA8</accession>
<dbReference type="InParanoid" id="A0A024GHA8"/>
<dbReference type="STRING" id="65357.A0A024GHA8"/>
<dbReference type="EMBL" id="CAIX01000116">
    <property type="protein sequence ID" value="CCI46080.1"/>
    <property type="molecule type" value="Genomic_DNA"/>
</dbReference>
<evidence type="ECO:0000256" key="1">
    <source>
        <dbReference type="SAM" id="Coils"/>
    </source>
</evidence>
<organism evidence="3 4">
    <name type="scientific">Albugo candida</name>
    <dbReference type="NCBI Taxonomy" id="65357"/>
    <lineage>
        <taxon>Eukaryota</taxon>
        <taxon>Sar</taxon>
        <taxon>Stramenopiles</taxon>
        <taxon>Oomycota</taxon>
        <taxon>Peronosporomycetes</taxon>
        <taxon>Albuginales</taxon>
        <taxon>Albuginaceae</taxon>
        <taxon>Albugo</taxon>
    </lineage>
</organism>
<feature type="compositionally biased region" description="Basic and acidic residues" evidence="2">
    <location>
        <begin position="209"/>
        <end position="227"/>
    </location>
</feature>
<sequence length="631" mass="71687">MDDLEDFQCFTESLDTAAGFTHESSDSVSPLFMSTLPNSTQLGDPMFGFDCAPLINSQEIPPSNSMVFNNGYGRIDPQPNTPNHSFISEHDSLNFIDDESMLDCIIKSTQLLKSAIAGSYDYGLASCVNPQPIGPPSDILKMNVIDECLDTIIPSESSLAQFTAEFNMSEPQAISDINISDVSTRASDTQNIEEKKESILTSTTTEYTRSADIDSHEPKDKNMDRAKSTGRMRRKDELAYLRTRVVELETELSKLKKRNQQSNHSVSSHGNVLHAFSMWKRIAVRQKTARENAQTEHMRLSELLKRQLRIAHGLENLLRKRPQQALKDPKWIKALNTNNKTVCNINKDALLWSQNGTYDQVLKQLRECAQLLKQKRLLNSFEDVSENSVSHRSDGRILVETRESFLLPFALERVNGVKWDTRDTIRKPGQGFQKTIKSTDNSLIQEMHRFITLYRVSIPIVTILTLIRTAKNADGYMCWQNNGQVDFSSLFAPSGENTSSAPNLYTSHMYLESVNDAMSRADFEHVCVREKGWSMLQKVIKDDGTVDEESCHLIWCSETELFPKKFGRRDVQESLVNFESENPESIQDECMNVLANMYRNLSVQDSPVLNRILESLVLEDSKQSEYQVEEQ</sequence>
<keyword evidence="4" id="KW-1185">Reference proteome</keyword>
<protein>
    <submittedName>
        <fullName evidence="3">Uncharacterized protein</fullName>
    </submittedName>
</protein>
<comment type="caution">
    <text evidence="3">The sequence shown here is derived from an EMBL/GenBank/DDBJ whole genome shotgun (WGS) entry which is preliminary data.</text>
</comment>
<gene>
    <name evidence="3" type="ORF">BN9_070090</name>
</gene>
<feature type="coiled-coil region" evidence="1">
    <location>
        <begin position="238"/>
        <end position="265"/>
    </location>
</feature>
<evidence type="ECO:0000313" key="3">
    <source>
        <dbReference type="EMBL" id="CCI46080.1"/>
    </source>
</evidence>
<dbReference type="Proteomes" id="UP000053237">
    <property type="component" value="Unassembled WGS sequence"/>
</dbReference>